<reference evidence="2" key="1">
    <citation type="submission" date="2020-01" db="EMBL/GenBank/DDBJ databases">
        <authorList>
            <consortium name="DOE Joint Genome Institute"/>
            <person name="Haridas S."/>
            <person name="Albert R."/>
            <person name="Binder M."/>
            <person name="Bloem J."/>
            <person name="Labutti K."/>
            <person name="Salamov A."/>
            <person name="Andreopoulos B."/>
            <person name="Baker S.E."/>
            <person name="Barry K."/>
            <person name="Bills G."/>
            <person name="Bluhm B.H."/>
            <person name="Cannon C."/>
            <person name="Castanera R."/>
            <person name="Culley D.E."/>
            <person name="Daum C."/>
            <person name="Ezra D."/>
            <person name="Gonzalez J.B."/>
            <person name="Henrissat B."/>
            <person name="Kuo A."/>
            <person name="Liang C."/>
            <person name="Lipzen A."/>
            <person name="Lutzoni F."/>
            <person name="Magnuson J."/>
            <person name="Mondo S."/>
            <person name="Nolan M."/>
            <person name="Ohm R."/>
            <person name="Pangilinan J."/>
            <person name="Park H.-J."/>
            <person name="Ramirez L."/>
            <person name="Alfaro M."/>
            <person name="Sun H."/>
            <person name="Tritt A."/>
            <person name="Yoshinaga Y."/>
            <person name="Zwiers L.-H."/>
            <person name="Turgeon B.G."/>
            <person name="Goodwin S.B."/>
            <person name="Spatafora J.W."/>
            <person name="Crous P.W."/>
            <person name="Grigoriev I.V."/>
        </authorList>
    </citation>
    <scope>NUCLEOTIDE SEQUENCE</scope>
    <source>
        <strain evidence="2">CBS 342.82</strain>
    </source>
</reference>
<dbReference type="Proteomes" id="UP000504637">
    <property type="component" value="Unplaced"/>
</dbReference>
<protein>
    <submittedName>
        <fullName evidence="2">Uncharacterized protein</fullName>
    </submittedName>
</protein>
<reference evidence="2" key="2">
    <citation type="submission" date="2020-04" db="EMBL/GenBank/DDBJ databases">
        <authorList>
            <consortium name="NCBI Genome Project"/>
        </authorList>
    </citation>
    <scope>NUCLEOTIDE SEQUENCE</scope>
    <source>
        <strain evidence="2">CBS 342.82</strain>
    </source>
</reference>
<gene>
    <name evidence="2" type="ORF">K489DRAFT_98105</name>
</gene>
<keyword evidence="1" id="KW-1185">Reference proteome</keyword>
<proteinExistence type="predicted"/>
<dbReference type="GeneID" id="54366899"/>
<evidence type="ECO:0000313" key="1">
    <source>
        <dbReference type="Proteomes" id="UP000504637"/>
    </source>
</evidence>
<accession>A0A6J3MCM7</accession>
<sequence>MKRRPPPVLLLQEKAADQQGNRHNEPNVYCLSYRLGGRKPTQQRQLQQIRCPSPCHALARAIKHWQWQCVGRAVASAKPRETRTHAHMHIRHAMPRHSNISRHGEARRGEGNATQKCVCACACSAWAAETERERQDGKQWVPAGYSSAHTHTHQPCGLSMPARAFHP</sequence>
<reference evidence="2" key="3">
    <citation type="submission" date="2025-08" db="UniProtKB">
        <authorList>
            <consortium name="RefSeq"/>
        </authorList>
    </citation>
    <scope>IDENTIFICATION</scope>
    <source>
        <strain evidence="2">CBS 342.82</strain>
    </source>
</reference>
<name>A0A6J3MCM7_9PEZI</name>
<organism evidence="2">
    <name type="scientific">Dissoconium aciculare CBS 342.82</name>
    <dbReference type="NCBI Taxonomy" id="1314786"/>
    <lineage>
        <taxon>Eukaryota</taxon>
        <taxon>Fungi</taxon>
        <taxon>Dikarya</taxon>
        <taxon>Ascomycota</taxon>
        <taxon>Pezizomycotina</taxon>
        <taxon>Dothideomycetes</taxon>
        <taxon>Dothideomycetidae</taxon>
        <taxon>Mycosphaerellales</taxon>
        <taxon>Dissoconiaceae</taxon>
        <taxon>Dissoconium</taxon>
    </lineage>
</organism>
<dbReference type="RefSeq" id="XP_033462811.1">
    <property type="nucleotide sequence ID" value="XM_033609098.1"/>
</dbReference>
<dbReference type="AlphaFoldDB" id="A0A6J3MCM7"/>
<evidence type="ECO:0000313" key="2">
    <source>
        <dbReference type="RefSeq" id="XP_033462811.1"/>
    </source>
</evidence>